<reference evidence="1 2" key="1">
    <citation type="submission" date="2021-09" db="EMBL/GenBank/DDBJ databases">
        <title>Genomic insights and catalytic innovation underlie evolution of tropane alkaloids biosynthesis.</title>
        <authorList>
            <person name="Wang Y.-J."/>
            <person name="Tian T."/>
            <person name="Huang J.-P."/>
            <person name="Huang S.-X."/>
        </authorList>
    </citation>
    <scope>NUCLEOTIDE SEQUENCE [LARGE SCALE GENOMIC DNA]</scope>
    <source>
        <strain evidence="1">KIB-2018</strain>
        <tissue evidence="1">Leaf</tissue>
    </source>
</reference>
<name>A0AAV8S876_9ROSI</name>
<dbReference type="Gene3D" id="3.40.50.12370">
    <property type="match status" value="1"/>
</dbReference>
<protein>
    <recommendedName>
        <fullName evidence="3">UspA domain-containing protein</fullName>
    </recommendedName>
</protein>
<accession>A0AAV8S876</accession>
<evidence type="ECO:0000313" key="1">
    <source>
        <dbReference type="EMBL" id="KAJ8748245.1"/>
    </source>
</evidence>
<dbReference type="SUPFAM" id="SSF52402">
    <property type="entry name" value="Adenine nucleotide alpha hydrolases-like"/>
    <property type="match status" value="1"/>
</dbReference>
<dbReference type="AlphaFoldDB" id="A0AAV8S876"/>
<evidence type="ECO:0008006" key="3">
    <source>
        <dbReference type="Google" id="ProtNLM"/>
    </source>
</evidence>
<evidence type="ECO:0000313" key="2">
    <source>
        <dbReference type="Proteomes" id="UP001159364"/>
    </source>
</evidence>
<keyword evidence="2" id="KW-1185">Reference proteome</keyword>
<gene>
    <name evidence="1" type="ORF">K2173_000817</name>
</gene>
<dbReference type="PANTHER" id="PTHR31964:SF126">
    <property type="entry name" value="ADENINE NUCLEOTIDE ALPHA HYDROLASES-LIKE SUPERFAMILY PROTEIN"/>
    <property type="match status" value="1"/>
</dbReference>
<sequence length="101" mass="11214">MEGVKMKIVVAVDESEESMHALYILLVFSADVIATMERYGDALVKSVLERAEAVYKNFNNDLNVEKVVRTGEAKDVICNTVEKLKPTPWVLLGSVSDHCAK</sequence>
<organism evidence="1 2">
    <name type="scientific">Erythroxylum novogranatense</name>
    <dbReference type="NCBI Taxonomy" id="1862640"/>
    <lineage>
        <taxon>Eukaryota</taxon>
        <taxon>Viridiplantae</taxon>
        <taxon>Streptophyta</taxon>
        <taxon>Embryophyta</taxon>
        <taxon>Tracheophyta</taxon>
        <taxon>Spermatophyta</taxon>
        <taxon>Magnoliopsida</taxon>
        <taxon>eudicotyledons</taxon>
        <taxon>Gunneridae</taxon>
        <taxon>Pentapetalae</taxon>
        <taxon>rosids</taxon>
        <taxon>fabids</taxon>
        <taxon>Malpighiales</taxon>
        <taxon>Erythroxylaceae</taxon>
        <taxon>Erythroxylum</taxon>
    </lineage>
</organism>
<proteinExistence type="predicted"/>
<comment type="caution">
    <text evidence="1">The sequence shown here is derived from an EMBL/GenBank/DDBJ whole genome shotgun (WGS) entry which is preliminary data.</text>
</comment>
<dbReference type="EMBL" id="JAIWQS010000012">
    <property type="protein sequence ID" value="KAJ8748245.1"/>
    <property type="molecule type" value="Genomic_DNA"/>
</dbReference>
<dbReference type="PANTHER" id="PTHR31964">
    <property type="entry name" value="ADENINE NUCLEOTIDE ALPHA HYDROLASES-LIKE SUPERFAMILY PROTEIN"/>
    <property type="match status" value="1"/>
</dbReference>
<dbReference type="Proteomes" id="UP001159364">
    <property type="component" value="Linkage Group LG12"/>
</dbReference>